<dbReference type="SUPFAM" id="SSF56672">
    <property type="entry name" value="DNA/RNA polymerases"/>
    <property type="match status" value="1"/>
</dbReference>
<feature type="domain" description="Reverse transcriptase Ty1/copia-type" evidence="2">
    <location>
        <begin position="414"/>
        <end position="605"/>
    </location>
</feature>
<dbReference type="Proteomes" id="UP001151760">
    <property type="component" value="Unassembled WGS sequence"/>
</dbReference>
<proteinExistence type="predicted"/>
<dbReference type="Pfam" id="PF08268">
    <property type="entry name" value="FBA_3"/>
    <property type="match status" value="1"/>
</dbReference>
<dbReference type="InterPro" id="IPR013103">
    <property type="entry name" value="RVT_2"/>
</dbReference>
<evidence type="ECO:0000313" key="5">
    <source>
        <dbReference type="Proteomes" id="UP001151760"/>
    </source>
</evidence>
<feature type="domain" description="F-box" evidence="1">
    <location>
        <begin position="44"/>
        <end position="82"/>
    </location>
</feature>
<keyword evidence="5" id="KW-1185">Reference proteome</keyword>
<reference evidence="4" key="1">
    <citation type="journal article" date="2022" name="Int. J. Mol. Sci.">
        <title>Draft Genome of Tanacetum Coccineum: Genomic Comparison of Closely Related Tanacetum-Family Plants.</title>
        <authorList>
            <person name="Yamashiro T."/>
            <person name="Shiraishi A."/>
            <person name="Nakayama K."/>
            <person name="Satake H."/>
        </authorList>
    </citation>
    <scope>NUCLEOTIDE SEQUENCE</scope>
</reference>
<dbReference type="SUPFAM" id="SSF81383">
    <property type="entry name" value="F-box domain"/>
    <property type="match status" value="1"/>
</dbReference>
<accession>A0ABQ4Y4S3</accession>
<name>A0ABQ4Y4S3_9ASTR</name>
<dbReference type="EMBL" id="BQNB010010095">
    <property type="protein sequence ID" value="GJS72658.1"/>
    <property type="molecule type" value="Genomic_DNA"/>
</dbReference>
<dbReference type="CDD" id="cd09272">
    <property type="entry name" value="RNase_HI_RT_Ty1"/>
    <property type="match status" value="1"/>
</dbReference>
<protein>
    <submittedName>
        <fullName evidence="4">Ribonuclease H-like domain-containing protein</fullName>
    </submittedName>
</protein>
<dbReference type="InterPro" id="IPR043502">
    <property type="entry name" value="DNA/RNA_pol_sf"/>
</dbReference>
<evidence type="ECO:0000259" key="1">
    <source>
        <dbReference type="Pfam" id="PF00646"/>
    </source>
</evidence>
<reference evidence="4" key="2">
    <citation type="submission" date="2022-01" db="EMBL/GenBank/DDBJ databases">
        <authorList>
            <person name="Yamashiro T."/>
            <person name="Shiraishi A."/>
            <person name="Satake H."/>
            <person name="Nakayama K."/>
        </authorList>
    </citation>
    <scope>NUCLEOTIDE SEQUENCE</scope>
</reference>
<dbReference type="NCBIfam" id="TIGR01640">
    <property type="entry name" value="F_box_assoc_1"/>
    <property type="match status" value="1"/>
</dbReference>
<dbReference type="InterPro" id="IPR036047">
    <property type="entry name" value="F-box-like_dom_sf"/>
</dbReference>
<dbReference type="Pfam" id="PF00646">
    <property type="entry name" value="F-box"/>
    <property type="match status" value="1"/>
</dbReference>
<dbReference type="PANTHER" id="PTHR11439:SF524">
    <property type="entry name" value="RNA-DIRECTED DNA POLYMERASE, PROTEIN KINASE RLK-PELLE-DLSV FAMILY"/>
    <property type="match status" value="1"/>
</dbReference>
<sequence length="802" mass="91088">MHYPIASDTLMHCVYGIRDEAHALANACIVCGFVVQYLNLTGMEDLTKDVMWDVLSRLDFKTVSFCKCVCKRWRDLVLDPYFINNLLCSNNKNPSLMIHDITVLQRGRLKWIEIQDKVVEVEKEQLVDVVTIHDVDLSRRGVHNQFPGMDLNVTIGSSVNGLICVWDTSKNTWIVNPIDKQYLTLPDPPSCSLDLIFMSVGHGFGSLDDATYKVINIFKRYLTPAYEDKIIQIEVFTLGTDNWRVLEPNVHFNNICDYIGDGLFFNGRVHWISNGGHQLFVFELDNETFNLFPSPPFEGEEKQQDCRGILGVLKGCLSQGCYYSCDTFTVWVMKQHGIKDSWYKAFTIKETRIACELRWRPLCLLDGLRGGTLIADARDKLVAYCLQTNTLKTINLTSSPATSNSRNCTVDIINETWVLVPRPANVNVARSMWLFKHKFKADGSSSRYKARLVANGRNQQQGIDCDETFSPVVKPTTVRTVLSLAVSRDWPIHQFDIKNAFLHGHLSETVYMHQPHGFVDPNKPNYVCHLQRSLYGLKQALRAWFQRFASYPTRVGFQHSKTDSSLFVFHRGSDIAYLLLYVDDIILTASSSTFLQRIITSLHKEILERAHMQNCNPCRTPVDTESTLGSDGDPVCLYMHDPRYPHFTALKRILRYVRGTLDYGLQLHVSSTAQLSAYTDADLDGCLVTRRSTSGYCVFLGDNLLSWSAKRQVTLSRSSAEAKYRGVANVVAEAAWIRNLLCELHTPLFTATLVNCDNVSVVYMSANPVQHQRAKHIEIDIHFVCDFVASGQVRVLHVPSRF</sequence>
<dbReference type="InterPro" id="IPR013187">
    <property type="entry name" value="F-box-assoc_dom_typ3"/>
</dbReference>
<dbReference type="InterPro" id="IPR001810">
    <property type="entry name" value="F-box_dom"/>
</dbReference>
<gene>
    <name evidence="4" type="ORF">Tco_0705499</name>
</gene>
<comment type="caution">
    <text evidence="4">The sequence shown here is derived from an EMBL/GenBank/DDBJ whole genome shotgun (WGS) entry which is preliminary data.</text>
</comment>
<feature type="domain" description="F-box associated beta-propeller type 3" evidence="3">
    <location>
        <begin position="140"/>
        <end position="348"/>
    </location>
</feature>
<evidence type="ECO:0000313" key="4">
    <source>
        <dbReference type="EMBL" id="GJS72658.1"/>
    </source>
</evidence>
<evidence type="ECO:0000259" key="3">
    <source>
        <dbReference type="Pfam" id="PF08268"/>
    </source>
</evidence>
<dbReference type="InterPro" id="IPR017451">
    <property type="entry name" value="F-box-assoc_interact_dom"/>
</dbReference>
<dbReference type="PANTHER" id="PTHR11439">
    <property type="entry name" value="GAG-POL-RELATED RETROTRANSPOSON"/>
    <property type="match status" value="1"/>
</dbReference>
<dbReference type="Pfam" id="PF07727">
    <property type="entry name" value="RVT_2"/>
    <property type="match status" value="1"/>
</dbReference>
<dbReference type="Gene3D" id="1.20.1280.50">
    <property type="match status" value="1"/>
</dbReference>
<evidence type="ECO:0000259" key="2">
    <source>
        <dbReference type="Pfam" id="PF07727"/>
    </source>
</evidence>
<organism evidence="4 5">
    <name type="scientific">Tanacetum coccineum</name>
    <dbReference type="NCBI Taxonomy" id="301880"/>
    <lineage>
        <taxon>Eukaryota</taxon>
        <taxon>Viridiplantae</taxon>
        <taxon>Streptophyta</taxon>
        <taxon>Embryophyta</taxon>
        <taxon>Tracheophyta</taxon>
        <taxon>Spermatophyta</taxon>
        <taxon>Magnoliopsida</taxon>
        <taxon>eudicotyledons</taxon>
        <taxon>Gunneridae</taxon>
        <taxon>Pentapetalae</taxon>
        <taxon>asterids</taxon>
        <taxon>campanulids</taxon>
        <taxon>Asterales</taxon>
        <taxon>Asteraceae</taxon>
        <taxon>Asteroideae</taxon>
        <taxon>Anthemideae</taxon>
        <taxon>Anthemidinae</taxon>
        <taxon>Tanacetum</taxon>
    </lineage>
</organism>